<dbReference type="Pfam" id="PF07452">
    <property type="entry name" value="CHRD"/>
    <property type="match status" value="1"/>
</dbReference>
<proteinExistence type="predicted"/>
<feature type="domain" description="CHRD" evidence="3">
    <location>
        <begin position="26"/>
        <end position="143"/>
    </location>
</feature>
<keyword evidence="2" id="KW-0732">Signal</keyword>
<dbReference type="SMART" id="SM00754">
    <property type="entry name" value="CHRD"/>
    <property type="match status" value="1"/>
</dbReference>
<dbReference type="EMBL" id="CP023067">
    <property type="protein sequence ID" value="ASY63035.1"/>
    <property type="molecule type" value="Genomic_DNA"/>
</dbReference>
<dbReference type="Proteomes" id="UP000217211">
    <property type="component" value="Chromosome"/>
</dbReference>
<reference evidence="4 5" key="1">
    <citation type="submission" date="2017-08" db="EMBL/GenBank/DDBJ databases">
        <title>Multipartite genome sequences of Sinorhizobium species nodulating soybeans.</title>
        <authorList>
            <person name="Tian C.F."/>
        </authorList>
    </citation>
    <scope>NUCLEOTIDE SEQUENCE [LARGE SCALE GENOMIC DNA]</scope>
    <source>
        <strain evidence="4 5">CCBAU 05684</strain>
    </source>
</reference>
<feature type="chain" id="PRO_5012015553" description="CHRD domain-containing protein" evidence="2">
    <location>
        <begin position="26"/>
        <end position="143"/>
    </location>
</feature>
<protein>
    <recommendedName>
        <fullName evidence="3">CHRD domain-containing protein</fullName>
    </recommendedName>
</protein>
<dbReference type="PROSITE" id="PS50933">
    <property type="entry name" value="CHRD"/>
    <property type="match status" value="1"/>
</dbReference>
<feature type="signal peptide" evidence="2">
    <location>
        <begin position="1"/>
        <end position="25"/>
    </location>
</feature>
<name>A0A249PB90_9HYPH</name>
<evidence type="ECO:0000259" key="3">
    <source>
        <dbReference type="PROSITE" id="PS50933"/>
    </source>
</evidence>
<dbReference type="InterPro" id="IPR010895">
    <property type="entry name" value="CHRD"/>
</dbReference>
<evidence type="ECO:0000313" key="4">
    <source>
        <dbReference type="EMBL" id="ASY63035.1"/>
    </source>
</evidence>
<evidence type="ECO:0000313" key="5">
    <source>
        <dbReference type="Proteomes" id="UP000217211"/>
    </source>
</evidence>
<keyword evidence="5" id="KW-1185">Reference proteome</keyword>
<sequence length="143" mass="14795">MQSWTKTTGIIVALGFLAAASAGLAEEMKFEAELKGSEEVPPAETGATGTADVTYDTESKNLTWTIEQSGLSGDVTAAHFHGPAAPGENAPPMVPIELSALSEGSATLDEAQASALTEGRMYINLHTAAHPDGEIRGQVVKAE</sequence>
<accession>A0A249PB90</accession>
<dbReference type="AlphaFoldDB" id="A0A249PB90"/>
<dbReference type="RefSeq" id="WP_034854835.1">
    <property type="nucleotide sequence ID" value="NZ_AJQT01000049.1"/>
</dbReference>
<evidence type="ECO:0000256" key="2">
    <source>
        <dbReference type="SAM" id="SignalP"/>
    </source>
</evidence>
<dbReference type="OrthoDB" id="571052at2"/>
<dbReference type="KEGG" id="esj:SJ05684_c15930"/>
<dbReference type="STRING" id="716928.GCA_000261485_02672"/>
<evidence type="ECO:0000256" key="1">
    <source>
        <dbReference type="SAM" id="MobiDB-lite"/>
    </source>
</evidence>
<organism evidence="4 5">
    <name type="scientific">Sinorhizobium sojae CCBAU 05684</name>
    <dbReference type="NCBI Taxonomy" id="716928"/>
    <lineage>
        <taxon>Bacteria</taxon>
        <taxon>Pseudomonadati</taxon>
        <taxon>Pseudomonadota</taxon>
        <taxon>Alphaproteobacteria</taxon>
        <taxon>Hyphomicrobiales</taxon>
        <taxon>Rhizobiaceae</taxon>
        <taxon>Sinorhizobium/Ensifer group</taxon>
        <taxon>Sinorhizobium</taxon>
    </lineage>
</organism>
<gene>
    <name evidence="4" type="ORF">SJ05684_c15930</name>
</gene>
<feature type="region of interest" description="Disordered" evidence="1">
    <location>
        <begin position="35"/>
        <end position="54"/>
    </location>
</feature>
<dbReference type="eggNOG" id="COG2133">
    <property type="taxonomic scope" value="Bacteria"/>
</dbReference>